<evidence type="ECO:0000313" key="3">
    <source>
        <dbReference type="Proteomes" id="UP000251402"/>
    </source>
</evidence>
<name>A0A5C1I3I0_9SPHI</name>
<dbReference type="SUPFAM" id="SSF51206">
    <property type="entry name" value="cAMP-binding domain-like"/>
    <property type="match status" value="1"/>
</dbReference>
<dbReference type="CDD" id="cd00038">
    <property type="entry name" value="CAP_ED"/>
    <property type="match status" value="1"/>
</dbReference>
<dbReference type="RefSeq" id="WP_112567594.1">
    <property type="nucleotide sequence ID" value="NZ_CP043450.1"/>
</dbReference>
<dbReference type="Pfam" id="PF00027">
    <property type="entry name" value="cNMP_binding"/>
    <property type="match status" value="1"/>
</dbReference>
<sequence length="194" mass="22574">MATDQFKRYLREKSDVTEADLNVIMSACQVKRLRRKQYLLQDGDIWKFHCFVAKGCLRTYTVDLAGNEHIIYFAIENWWAGDRESLTTGRPSIFNIDALEDSEVILISDANFERICSEIPSFKNMVNGILQKSFLVAQRRIHTYISLTAEEKYLQFLETSPHLNTRVPQSMIASYLGITRETLSRIRRQTVKKN</sequence>
<dbReference type="KEGG" id="mrub:DEO27_017435"/>
<protein>
    <submittedName>
        <fullName evidence="2">Crp/Fnr family transcriptional regulator</fullName>
    </submittedName>
</protein>
<proteinExistence type="predicted"/>
<dbReference type="Proteomes" id="UP000251402">
    <property type="component" value="Chromosome"/>
</dbReference>
<organism evidence="2 3">
    <name type="scientific">Mucilaginibacter rubeus</name>
    <dbReference type="NCBI Taxonomy" id="2027860"/>
    <lineage>
        <taxon>Bacteria</taxon>
        <taxon>Pseudomonadati</taxon>
        <taxon>Bacteroidota</taxon>
        <taxon>Sphingobacteriia</taxon>
        <taxon>Sphingobacteriales</taxon>
        <taxon>Sphingobacteriaceae</taxon>
        <taxon>Mucilaginibacter</taxon>
    </lineage>
</organism>
<dbReference type="Gene3D" id="2.60.120.10">
    <property type="entry name" value="Jelly Rolls"/>
    <property type="match status" value="1"/>
</dbReference>
<gene>
    <name evidence="2" type="ORF">DEO27_017435</name>
</gene>
<reference evidence="2" key="1">
    <citation type="submission" date="2019-08" db="EMBL/GenBank/DDBJ databases">
        <title>Comparative genome analysis confer to the adaptation heavy metal polluted environment.</title>
        <authorList>
            <person name="Li Y."/>
        </authorList>
    </citation>
    <scope>NUCLEOTIDE SEQUENCE [LARGE SCALE GENOMIC DNA]</scope>
    <source>
        <strain evidence="2">P1</strain>
    </source>
</reference>
<keyword evidence="3" id="KW-1185">Reference proteome</keyword>
<feature type="domain" description="Cyclic nucleotide-binding" evidence="1">
    <location>
        <begin position="31"/>
        <end position="117"/>
    </location>
</feature>
<dbReference type="OrthoDB" id="1092431at2"/>
<evidence type="ECO:0000259" key="1">
    <source>
        <dbReference type="Pfam" id="PF00027"/>
    </source>
</evidence>
<evidence type="ECO:0000313" key="2">
    <source>
        <dbReference type="EMBL" id="QEM11731.1"/>
    </source>
</evidence>
<dbReference type="AlphaFoldDB" id="A0A5C1I3I0"/>
<accession>A0A5C1I3I0</accession>
<dbReference type="InterPro" id="IPR018490">
    <property type="entry name" value="cNMP-bd_dom_sf"/>
</dbReference>
<dbReference type="InterPro" id="IPR014710">
    <property type="entry name" value="RmlC-like_jellyroll"/>
</dbReference>
<dbReference type="EMBL" id="CP043450">
    <property type="protein sequence ID" value="QEM11731.1"/>
    <property type="molecule type" value="Genomic_DNA"/>
</dbReference>
<dbReference type="InterPro" id="IPR000595">
    <property type="entry name" value="cNMP-bd_dom"/>
</dbReference>